<evidence type="ECO:0000313" key="2">
    <source>
        <dbReference type="EMBL" id="KHM51910.1"/>
    </source>
</evidence>
<evidence type="ECO:0000259" key="1">
    <source>
        <dbReference type="PROSITE" id="PS50851"/>
    </source>
</evidence>
<evidence type="ECO:0000313" key="3">
    <source>
        <dbReference type="Proteomes" id="UP000030993"/>
    </source>
</evidence>
<dbReference type="PROSITE" id="PS50851">
    <property type="entry name" value="CHEW"/>
    <property type="match status" value="1"/>
</dbReference>
<dbReference type="EMBL" id="JSCE01000160">
    <property type="protein sequence ID" value="KHM51910.1"/>
    <property type="molecule type" value="Genomic_DNA"/>
</dbReference>
<name>A0A0B2JU89_9FIRM</name>
<dbReference type="Gene3D" id="2.30.30.40">
    <property type="entry name" value="SH3 Domains"/>
    <property type="match status" value="1"/>
</dbReference>
<protein>
    <submittedName>
        <fullName evidence="2">Chemotaxis protein CheW</fullName>
    </submittedName>
</protein>
<sequence>MEDDKLLMEDEDTQKDKYLTFTLGNEVYGIDINVVIEIIGIQKITVVPEVPEYVKGIINLRGKIIPVVDMHLRFKRPGKEYSDRTCVIVIDVNDVLIGLIVDGVSEVLTIPEKNVVPPPELKASQNKYIRSIGKIGEGVVLLLDWMKLFSEDDQSLFDDMSAEEASEEAT</sequence>
<dbReference type="SUPFAM" id="SSF50341">
    <property type="entry name" value="CheW-like"/>
    <property type="match status" value="1"/>
</dbReference>
<comment type="caution">
    <text evidence="2">The sequence shown here is derived from an EMBL/GenBank/DDBJ whole genome shotgun (WGS) entry which is preliminary data.</text>
</comment>
<dbReference type="Pfam" id="PF01584">
    <property type="entry name" value="CheW"/>
    <property type="match status" value="1"/>
</dbReference>
<dbReference type="InterPro" id="IPR002545">
    <property type="entry name" value="CheW-lke_dom"/>
</dbReference>
<dbReference type="Gene3D" id="2.40.50.180">
    <property type="entry name" value="CheA-289, Domain 4"/>
    <property type="match status" value="1"/>
</dbReference>
<dbReference type="GO" id="GO:0006935">
    <property type="term" value="P:chemotaxis"/>
    <property type="evidence" value="ECO:0007669"/>
    <property type="project" value="InterPro"/>
</dbReference>
<dbReference type="InterPro" id="IPR039315">
    <property type="entry name" value="CheW"/>
</dbReference>
<accession>A0A0B2JU89</accession>
<dbReference type="SMART" id="SM00260">
    <property type="entry name" value="CheW"/>
    <property type="match status" value="1"/>
</dbReference>
<proteinExistence type="predicted"/>
<dbReference type="GO" id="GO:0007165">
    <property type="term" value="P:signal transduction"/>
    <property type="evidence" value="ECO:0007669"/>
    <property type="project" value="InterPro"/>
</dbReference>
<organism evidence="2 3">
    <name type="scientific">Anaerovibrio lipolyticus</name>
    <dbReference type="NCBI Taxonomy" id="82374"/>
    <lineage>
        <taxon>Bacteria</taxon>
        <taxon>Bacillati</taxon>
        <taxon>Bacillota</taxon>
        <taxon>Negativicutes</taxon>
        <taxon>Selenomonadales</taxon>
        <taxon>Selenomonadaceae</taxon>
        <taxon>Anaerovibrio</taxon>
    </lineage>
</organism>
<feature type="domain" description="CheW-like" evidence="1">
    <location>
        <begin position="15"/>
        <end position="154"/>
    </location>
</feature>
<keyword evidence="3" id="KW-1185">Reference proteome</keyword>
<dbReference type="PANTHER" id="PTHR22617:SF23">
    <property type="entry name" value="CHEMOTAXIS PROTEIN CHEW"/>
    <property type="match status" value="1"/>
</dbReference>
<reference evidence="2 3" key="1">
    <citation type="journal article" date="2013" name="PLoS ONE">
        <title>Identification and characterization of three novel lipases belonging to families II and V from Anaerovibrio lipolyticus 5ST.</title>
        <authorList>
            <person name="Prive F."/>
            <person name="Kaderbhai N.N."/>
            <person name="Girdwood S."/>
            <person name="Worgan H.J."/>
            <person name="Pinloche E."/>
            <person name="Scollan N.D."/>
            <person name="Huws S.A."/>
            <person name="Newbold C.J."/>
        </authorList>
    </citation>
    <scope>NUCLEOTIDE SEQUENCE [LARGE SCALE GENOMIC DNA]</scope>
    <source>
        <strain evidence="2 3">5S</strain>
    </source>
</reference>
<dbReference type="InterPro" id="IPR036061">
    <property type="entry name" value="CheW-like_dom_sf"/>
</dbReference>
<dbReference type="GO" id="GO:0005829">
    <property type="term" value="C:cytosol"/>
    <property type="evidence" value="ECO:0007669"/>
    <property type="project" value="TreeGrafter"/>
</dbReference>
<dbReference type="STRING" id="82374.NZ47_07875"/>
<dbReference type="PANTHER" id="PTHR22617">
    <property type="entry name" value="CHEMOTAXIS SENSOR HISTIDINE KINASE-RELATED"/>
    <property type="match status" value="1"/>
</dbReference>
<dbReference type="RefSeq" id="WP_039208839.1">
    <property type="nucleotide sequence ID" value="NZ_JSCE01000160.1"/>
</dbReference>
<gene>
    <name evidence="2" type="ORF">NZ47_07875</name>
</gene>
<dbReference type="eggNOG" id="COG0835">
    <property type="taxonomic scope" value="Bacteria"/>
</dbReference>
<dbReference type="Proteomes" id="UP000030993">
    <property type="component" value="Unassembled WGS sequence"/>
</dbReference>
<dbReference type="AlphaFoldDB" id="A0A0B2JU89"/>